<dbReference type="PANTHER" id="PTHR43451:SF1">
    <property type="entry name" value="ACETYLTRANSFERASE"/>
    <property type="match status" value="1"/>
</dbReference>
<accession>A0ABW8STW9</accession>
<name>A0ABW8STW9_9CLOT</name>
<dbReference type="InterPro" id="IPR016181">
    <property type="entry name" value="Acyl_CoA_acyltransferase"/>
</dbReference>
<dbReference type="EC" id="2.3.1.-" evidence="2"/>
<dbReference type="Pfam" id="PF13673">
    <property type="entry name" value="Acetyltransf_10"/>
    <property type="match status" value="1"/>
</dbReference>
<protein>
    <submittedName>
        <fullName evidence="2">GNAT family N-acetyltransferase</fullName>
        <ecNumber evidence="2">2.3.1.-</ecNumber>
    </submittedName>
</protein>
<dbReference type="EMBL" id="JBJHZX010000062">
    <property type="protein sequence ID" value="MFL0198471.1"/>
    <property type="molecule type" value="Genomic_DNA"/>
</dbReference>
<dbReference type="Proteomes" id="UP001623660">
    <property type="component" value="Unassembled WGS sequence"/>
</dbReference>
<proteinExistence type="predicted"/>
<dbReference type="GO" id="GO:0016746">
    <property type="term" value="F:acyltransferase activity"/>
    <property type="evidence" value="ECO:0007669"/>
    <property type="project" value="UniProtKB-KW"/>
</dbReference>
<reference evidence="2 3" key="1">
    <citation type="submission" date="2024-11" db="EMBL/GenBank/DDBJ databases">
        <authorList>
            <person name="Heng Y.C."/>
            <person name="Lim A.C.H."/>
            <person name="Lee J.K.Y."/>
            <person name="Kittelmann S."/>
        </authorList>
    </citation>
    <scope>NUCLEOTIDE SEQUENCE [LARGE SCALE GENOMIC DNA]</scope>
    <source>
        <strain evidence="2 3">WILCCON 0269</strain>
    </source>
</reference>
<organism evidence="2 3">
    <name type="scientific">Candidatus Clostridium eludens</name>
    <dbReference type="NCBI Taxonomy" id="3381663"/>
    <lineage>
        <taxon>Bacteria</taxon>
        <taxon>Bacillati</taxon>
        <taxon>Bacillota</taxon>
        <taxon>Clostridia</taxon>
        <taxon>Eubacteriales</taxon>
        <taxon>Clostridiaceae</taxon>
        <taxon>Clostridium</taxon>
    </lineage>
</organism>
<dbReference type="CDD" id="cd04301">
    <property type="entry name" value="NAT_SF"/>
    <property type="match status" value="1"/>
</dbReference>
<evidence type="ECO:0000313" key="2">
    <source>
        <dbReference type="EMBL" id="MFL0198471.1"/>
    </source>
</evidence>
<feature type="domain" description="N-acetyltransferase" evidence="1">
    <location>
        <begin position="1"/>
        <end position="85"/>
    </location>
</feature>
<gene>
    <name evidence="2" type="ORF">ACJDU8_23345</name>
</gene>
<evidence type="ECO:0000259" key="1">
    <source>
        <dbReference type="PROSITE" id="PS51186"/>
    </source>
</evidence>
<comment type="caution">
    <text evidence="2">The sequence shown here is derived from an EMBL/GenBank/DDBJ whole genome shotgun (WGS) entry which is preliminary data.</text>
</comment>
<dbReference type="SUPFAM" id="SSF55729">
    <property type="entry name" value="Acyl-CoA N-acyltransferases (Nat)"/>
    <property type="match status" value="1"/>
</dbReference>
<keyword evidence="2" id="KW-0808">Transferase</keyword>
<evidence type="ECO:0000313" key="3">
    <source>
        <dbReference type="Proteomes" id="UP001623660"/>
    </source>
</evidence>
<dbReference type="PANTHER" id="PTHR43451">
    <property type="entry name" value="ACETYLTRANSFERASE (GNAT) FAMILY PROTEIN"/>
    <property type="match status" value="1"/>
</dbReference>
<dbReference type="RefSeq" id="WP_406794587.1">
    <property type="nucleotide sequence ID" value="NZ_JBJHZX010000062.1"/>
</dbReference>
<sequence length="87" mass="10153">MIASRECCHINLLFVKKEYHHKGIAKELFNRLKIEIIEKNSNTKCITVNSSLFAIQIYKKLGFITTDEELIQDGLRSTPMEYVLLKH</sequence>
<dbReference type="InterPro" id="IPR000182">
    <property type="entry name" value="GNAT_dom"/>
</dbReference>
<keyword evidence="2" id="KW-0012">Acyltransferase</keyword>
<keyword evidence="3" id="KW-1185">Reference proteome</keyword>
<dbReference type="PROSITE" id="PS51186">
    <property type="entry name" value="GNAT"/>
    <property type="match status" value="1"/>
</dbReference>
<dbReference type="Gene3D" id="3.40.630.30">
    <property type="match status" value="1"/>
</dbReference>
<dbReference type="InterPro" id="IPR052564">
    <property type="entry name" value="N-acetyltrans/Recomb-assoc"/>
</dbReference>